<comment type="subcellular location">
    <subcellularLocation>
        <location evidence="1">Cell membrane</location>
        <topology evidence="1">Lipid-anchor</topology>
        <topology evidence="1">GPI-anchor</topology>
    </subcellularLocation>
</comment>
<dbReference type="AlphaFoldDB" id="A0A5J5AIT6"/>
<evidence type="ECO:0000256" key="5">
    <source>
        <dbReference type="ARBA" id="ARBA00023136"/>
    </source>
</evidence>
<dbReference type="PROSITE" id="PS51485">
    <property type="entry name" value="PHYTOCYANIN"/>
    <property type="match status" value="1"/>
</dbReference>
<dbReference type="Proteomes" id="UP000325577">
    <property type="component" value="Linkage Group LG2"/>
</dbReference>
<comment type="similarity">
    <text evidence="9">Belongs to the early nodulin-like (ENODL) family.</text>
</comment>
<dbReference type="OrthoDB" id="959565at2759"/>
<dbReference type="InterPro" id="IPR041846">
    <property type="entry name" value="ENL_dom"/>
</dbReference>
<keyword evidence="6" id="KW-1015">Disulfide bond</keyword>
<keyword evidence="7" id="KW-0325">Glycoprotein</keyword>
<dbReference type="PANTHER" id="PTHR33021:SF49">
    <property type="entry name" value="EARLY NODULIN-LIKE PROTEIN 21"/>
    <property type="match status" value="1"/>
</dbReference>
<feature type="chain" id="PRO_5023853416" description="Phytocyanin domain-containing protein" evidence="10">
    <location>
        <begin position="30"/>
        <end position="171"/>
    </location>
</feature>
<evidence type="ECO:0000313" key="13">
    <source>
        <dbReference type="Proteomes" id="UP000325577"/>
    </source>
</evidence>
<organism evidence="12 13">
    <name type="scientific">Nyssa sinensis</name>
    <dbReference type="NCBI Taxonomy" id="561372"/>
    <lineage>
        <taxon>Eukaryota</taxon>
        <taxon>Viridiplantae</taxon>
        <taxon>Streptophyta</taxon>
        <taxon>Embryophyta</taxon>
        <taxon>Tracheophyta</taxon>
        <taxon>Spermatophyta</taxon>
        <taxon>Magnoliopsida</taxon>
        <taxon>eudicotyledons</taxon>
        <taxon>Gunneridae</taxon>
        <taxon>Pentapetalae</taxon>
        <taxon>asterids</taxon>
        <taxon>Cornales</taxon>
        <taxon>Nyssaceae</taxon>
        <taxon>Nyssa</taxon>
    </lineage>
</organism>
<gene>
    <name evidence="12" type="ORF">F0562_004863</name>
</gene>
<evidence type="ECO:0000259" key="11">
    <source>
        <dbReference type="PROSITE" id="PS51485"/>
    </source>
</evidence>
<keyword evidence="3" id="KW-0336">GPI-anchor</keyword>
<evidence type="ECO:0000256" key="8">
    <source>
        <dbReference type="ARBA" id="ARBA00023288"/>
    </source>
</evidence>
<keyword evidence="8" id="KW-0449">Lipoprotein</keyword>
<evidence type="ECO:0000256" key="10">
    <source>
        <dbReference type="SAM" id="SignalP"/>
    </source>
</evidence>
<dbReference type="Pfam" id="PF02298">
    <property type="entry name" value="Cu_bind_like"/>
    <property type="match status" value="1"/>
</dbReference>
<accession>A0A5J5AIT6</accession>
<feature type="signal peptide" evidence="10">
    <location>
        <begin position="1"/>
        <end position="29"/>
    </location>
</feature>
<keyword evidence="2" id="KW-1003">Cell membrane</keyword>
<dbReference type="InterPro" id="IPR003245">
    <property type="entry name" value="Phytocyanin_dom"/>
</dbReference>
<dbReference type="CDD" id="cd11019">
    <property type="entry name" value="OsENODL1_like"/>
    <property type="match status" value="1"/>
</dbReference>
<dbReference type="GO" id="GO:0098552">
    <property type="term" value="C:side of membrane"/>
    <property type="evidence" value="ECO:0007669"/>
    <property type="project" value="UniProtKB-KW"/>
</dbReference>
<dbReference type="InterPro" id="IPR008972">
    <property type="entry name" value="Cupredoxin"/>
</dbReference>
<dbReference type="Gene3D" id="2.60.40.420">
    <property type="entry name" value="Cupredoxins - blue copper proteins"/>
    <property type="match status" value="1"/>
</dbReference>
<evidence type="ECO:0000256" key="6">
    <source>
        <dbReference type="ARBA" id="ARBA00023157"/>
    </source>
</evidence>
<evidence type="ECO:0000256" key="9">
    <source>
        <dbReference type="ARBA" id="ARBA00035011"/>
    </source>
</evidence>
<evidence type="ECO:0000256" key="2">
    <source>
        <dbReference type="ARBA" id="ARBA00022475"/>
    </source>
</evidence>
<name>A0A5J5AIT6_9ASTE</name>
<dbReference type="InterPro" id="IPR039391">
    <property type="entry name" value="Phytocyanin-like"/>
</dbReference>
<proteinExistence type="inferred from homology"/>
<protein>
    <recommendedName>
        <fullName evidence="11">Phytocyanin domain-containing protein</fullName>
    </recommendedName>
</protein>
<evidence type="ECO:0000313" key="12">
    <source>
        <dbReference type="EMBL" id="KAA8530154.1"/>
    </source>
</evidence>
<dbReference type="GO" id="GO:0009055">
    <property type="term" value="F:electron transfer activity"/>
    <property type="evidence" value="ECO:0007669"/>
    <property type="project" value="InterPro"/>
</dbReference>
<sequence length="171" mass="18746">MASYSTSSTALMVLSLITIASLQLFHVSSFEFQVGDTTGWIVPPANDSKIYNDWASEKRFQVGDSVRFRYGKDSVMEVSESEYKKCNSTHPNFFSNTGNTVFKLDRSGLFYFISGASGHCQRGQRMIVKVMSSEESPSGGGGTSSGSRAAVLSYGVFKLVSLMSYLAPYLF</sequence>
<evidence type="ECO:0000256" key="3">
    <source>
        <dbReference type="ARBA" id="ARBA00022622"/>
    </source>
</evidence>
<reference evidence="12 13" key="1">
    <citation type="submission" date="2019-09" db="EMBL/GenBank/DDBJ databases">
        <title>A chromosome-level genome assembly of the Chinese tupelo Nyssa sinensis.</title>
        <authorList>
            <person name="Yang X."/>
            <person name="Kang M."/>
            <person name="Yang Y."/>
            <person name="Xiong H."/>
            <person name="Wang M."/>
            <person name="Zhang Z."/>
            <person name="Wang Z."/>
            <person name="Wu H."/>
            <person name="Ma T."/>
            <person name="Liu J."/>
            <person name="Xi Z."/>
        </authorList>
    </citation>
    <scope>NUCLEOTIDE SEQUENCE [LARGE SCALE GENOMIC DNA]</scope>
    <source>
        <strain evidence="12">J267</strain>
        <tissue evidence="12">Leaf</tissue>
    </source>
</reference>
<evidence type="ECO:0000256" key="7">
    <source>
        <dbReference type="ARBA" id="ARBA00023180"/>
    </source>
</evidence>
<keyword evidence="13" id="KW-1185">Reference proteome</keyword>
<keyword evidence="5" id="KW-0472">Membrane</keyword>
<dbReference type="FunFam" id="2.60.40.420:FF:000010">
    <property type="entry name" value="Early nodulin-like protein 1"/>
    <property type="match status" value="1"/>
</dbReference>
<keyword evidence="4 10" id="KW-0732">Signal</keyword>
<dbReference type="GO" id="GO:0005886">
    <property type="term" value="C:plasma membrane"/>
    <property type="evidence" value="ECO:0007669"/>
    <property type="project" value="UniProtKB-SubCell"/>
</dbReference>
<evidence type="ECO:0000256" key="1">
    <source>
        <dbReference type="ARBA" id="ARBA00004609"/>
    </source>
</evidence>
<dbReference type="SUPFAM" id="SSF49503">
    <property type="entry name" value="Cupredoxins"/>
    <property type="match status" value="1"/>
</dbReference>
<dbReference type="PANTHER" id="PTHR33021">
    <property type="entry name" value="BLUE COPPER PROTEIN"/>
    <property type="match status" value="1"/>
</dbReference>
<dbReference type="EMBL" id="CM018043">
    <property type="protein sequence ID" value="KAA8530154.1"/>
    <property type="molecule type" value="Genomic_DNA"/>
</dbReference>
<evidence type="ECO:0000256" key="4">
    <source>
        <dbReference type="ARBA" id="ARBA00022729"/>
    </source>
</evidence>
<feature type="domain" description="Phytocyanin" evidence="11">
    <location>
        <begin position="30"/>
        <end position="132"/>
    </location>
</feature>